<dbReference type="RefSeq" id="WP_270156788.1">
    <property type="nucleotide sequence ID" value="NZ_JAPNNL010000086.1"/>
</dbReference>
<organism evidence="1 2">
    <name type="scientific">Nonomuraea corallina</name>
    <dbReference type="NCBI Taxonomy" id="2989783"/>
    <lineage>
        <taxon>Bacteria</taxon>
        <taxon>Bacillati</taxon>
        <taxon>Actinomycetota</taxon>
        <taxon>Actinomycetes</taxon>
        <taxon>Streptosporangiales</taxon>
        <taxon>Streptosporangiaceae</taxon>
        <taxon>Nonomuraea</taxon>
    </lineage>
</organism>
<proteinExistence type="predicted"/>
<reference evidence="1" key="1">
    <citation type="submission" date="2022-11" db="EMBL/GenBank/DDBJ databases">
        <title>Nonomuraea corallina sp. nov., a new species of the genus Nonomuraea isolated from sea side sediment in Thai sea.</title>
        <authorList>
            <person name="Ngamcharungchit C."/>
            <person name="Matsumoto A."/>
            <person name="Suriyachadkun C."/>
            <person name="Panbangred W."/>
            <person name="Inahashi Y."/>
            <person name="Intra B."/>
        </authorList>
    </citation>
    <scope>NUCLEOTIDE SEQUENCE</scope>
    <source>
        <strain evidence="1">MCN248</strain>
    </source>
</reference>
<evidence type="ECO:0000313" key="2">
    <source>
        <dbReference type="Proteomes" id="UP001144036"/>
    </source>
</evidence>
<keyword evidence="2" id="KW-1185">Reference proteome</keyword>
<sequence length="49" mass="5056">MTFVLSLSDPEGYGGSVSEEETAAAVAEAEEIAARCPMGAGIEIRPVRS</sequence>
<evidence type="ECO:0008006" key="3">
    <source>
        <dbReference type="Google" id="ProtNLM"/>
    </source>
</evidence>
<protein>
    <recommendedName>
        <fullName evidence="3">Ferredoxin</fullName>
    </recommendedName>
</protein>
<comment type="caution">
    <text evidence="1">The sequence shown here is derived from an EMBL/GenBank/DDBJ whole genome shotgun (WGS) entry which is preliminary data.</text>
</comment>
<accession>A0ABT4SFX7</accession>
<gene>
    <name evidence="1" type="ORF">OUY22_21105</name>
</gene>
<evidence type="ECO:0000313" key="1">
    <source>
        <dbReference type="EMBL" id="MDA0635928.1"/>
    </source>
</evidence>
<name>A0ABT4SFX7_9ACTN</name>
<dbReference type="EMBL" id="JAPNNL010000086">
    <property type="protein sequence ID" value="MDA0635928.1"/>
    <property type="molecule type" value="Genomic_DNA"/>
</dbReference>
<dbReference type="Proteomes" id="UP001144036">
    <property type="component" value="Unassembled WGS sequence"/>
</dbReference>